<dbReference type="GO" id="GO:0051278">
    <property type="term" value="P:fungal-type cell wall polysaccharide biosynthetic process"/>
    <property type="evidence" value="ECO:0007669"/>
    <property type="project" value="TreeGrafter"/>
</dbReference>
<dbReference type="KEGG" id="mlr:MELLADRAFT_90935"/>
<dbReference type="GO" id="GO:0000148">
    <property type="term" value="C:1,3-beta-D-glucan synthase complex"/>
    <property type="evidence" value="ECO:0007669"/>
    <property type="project" value="InterPro"/>
</dbReference>
<dbReference type="PANTHER" id="PTHR12741">
    <property type="entry name" value="LYST-INTERACTING PROTEIN LIP5 DOPAMINE RESPONSIVE PROTEIN DRG-1"/>
    <property type="match status" value="1"/>
</dbReference>
<dbReference type="GO" id="GO:0006075">
    <property type="term" value="P:(1-&gt;3)-beta-D-glucan biosynthetic process"/>
    <property type="evidence" value="ECO:0007669"/>
    <property type="project" value="InterPro"/>
</dbReference>
<evidence type="ECO:0000313" key="3">
    <source>
        <dbReference type="Proteomes" id="UP000001072"/>
    </source>
</evidence>
<gene>
    <name evidence="2" type="ORF">MELLADRAFT_90935</name>
</gene>
<dbReference type="RefSeq" id="XP_007405318.1">
    <property type="nucleotide sequence ID" value="XM_007405256.1"/>
</dbReference>
<feature type="domain" description="Glycosyl transferase 48" evidence="1">
    <location>
        <begin position="15"/>
        <end position="143"/>
    </location>
</feature>
<evidence type="ECO:0000259" key="1">
    <source>
        <dbReference type="Pfam" id="PF02364"/>
    </source>
</evidence>
<keyword evidence="2" id="KW-0808">Transferase</keyword>
<sequence>MFFISQEDKGLEAEFFPPGSEAKRQISFVAQSLQLPPSVDCCILMSTFTILTPHYSKKFLLPLREIIREEDQNAQVTLLGYLKQLCPVEWDNFVRDTKILPKEANLFPSYAFNTSSSNGKVKKKKTDDILFYTIDFKPFVERYPVKNVKIVQLYSDNTDKSERRLEPVARQNKERIKNIEFSLRASHDLVIACLDKDKQCKEGGETQIYSALINNHSEILPNGRRLPKTKLIHANQDNYLEEHLKICNMLGESEEFYNHRTHRLVQKNSSKNIGVFGDGPAGKEQMLGTLAAESILFIIHRGKVTLCTFRFL</sequence>
<dbReference type="GO" id="GO:0003843">
    <property type="term" value="F:1,3-beta-D-glucan synthase activity"/>
    <property type="evidence" value="ECO:0007669"/>
    <property type="project" value="InterPro"/>
</dbReference>
<dbReference type="HOGENOM" id="CLU_891599_0_0_1"/>
<dbReference type="PANTHER" id="PTHR12741:SF48">
    <property type="entry name" value="1,3-BETA-GLUCAN SYNTHASE COMPONENT FKS1-RELATED"/>
    <property type="match status" value="1"/>
</dbReference>
<dbReference type="VEuPathDB" id="FungiDB:MELLADRAFT_90935"/>
<dbReference type="GO" id="GO:0005886">
    <property type="term" value="C:plasma membrane"/>
    <property type="evidence" value="ECO:0007669"/>
    <property type="project" value="TreeGrafter"/>
</dbReference>
<keyword evidence="3" id="KW-1185">Reference proteome</keyword>
<dbReference type="InParanoid" id="F4R839"/>
<evidence type="ECO:0000313" key="2">
    <source>
        <dbReference type="EMBL" id="EGG11683.1"/>
    </source>
</evidence>
<dbReference type="AlphaFoldDB" id="F4R839"/>
<organism evidence="3">
    <name type="scientific">Melampsora larici-populina (strain 98AG31 / pathotype 3-4-7)</name>
    <name type="common">Poplar leaf rust fungus</name>
    <dbReference type="NCBI Taxonomy" id="747676"/>
    <lineage>
        <taxon>Eukaryota</taxon>
        <taxon>Fungi</taxon>
        <taxon>Dikarya</taxon>
        <taxon>Basidiomycota</taxon>
        <taxon>Pucciniomycotina</taxon>
        <taxon>Pucciniomycetes</taxon>
        <taxon>Pucciniales</taxon>
        <taxon>Melampsoraceae</taxon>
        <taxon>Melampsora</taxon>
    </lineage>
</organism>
<dbReference type="InterPro" id="IPR003440">
    <property type="entry name" value="Glyco_trans_48_dom"/>
</dbReference>
<dbReference type="GeneID" id="18935732"/>
<dbReference type="EMBL" id="GL883092">
    <property type="protein sequence ID" value="EGG11683.1"/>
    <property type="molecule type" value="Genomic_DNA"/>
</dbReference>
<dbReference type="Pfam" id="PF02364">
    <property type="entry name" value="Glucan_synthase"/>
    <property type="match status" value="1"/>
</dbReference>
<proteinExistence type="predicted"/>
<dbReference type="Proteomes" id="UP000001072">
    <property type="component" value="Unassembled WGS sequence"/>
</dbReference>
<reference evidence="3" key="1">
    <citation type="journal article" date="2011" name="Proc. Natl. Acad. Sci. U.S.A.">
        <title>Obligate biotrophy features unraveled by the genomic analysis of rust fungi.</title>
        <authorList>
            <person name="Duplessis S."/>
            <person name="Cuomo C.A."/>
            <person name="Lin Y.-C."/>
            <person name="Aerts A."/>
            <person name="Tisserant E."/>
            <person name="Veneault-Fourrey C."/>
            <person name="Joly D.L."/>
            <person name="Hacquard S."/>
            <person name="Amselem J."/>
            <person name="Cantarel B.L."/>
            <person name="Chiu R."/>
            <person name="Coutinho P.M."/>
            <person name="Feau N."/>
            <person name="Field M."/>
            <person name="Frey P."/>
            <person name="Gelhaye E."/>
            <person name="Goldberg J."/>
            <person name="Grabherr M.G."/>
            <person name="Kodira C.D."/>
            <person name="Kohler A."/>
            <person name="Kuees U."/>
            <person name="Lindquist E.A."/>
            <person name="Lucas S.M."/>
            <person name="Mago R."/>
            <person name="Mauceli E."/>
            <person name="Morin E."/>
            <person name="Murat C."/>
            <person name="Pangilinan J.L."/>
            <person name="Park R."/>
            <person name="Pearson M."/>
            <person name="Quesneville H."/>
            <person name="Rouhier N."/>
            <person name="Sakthikumar S."/>
            <person name="Salamov A.A."/>
            <person name="Schmutz J."/>
            <person name="Selles B."/>
            <person name="Shapiro H."/>
            <person name="Tanguay P."/>
            <person name="Tuskan G.A."/>
            <person name="Henrissat B."/>
            <person name="Van de Peer Y."/>
            <person name="Rouze P."/>
            <person name="Ellis J.G."/>
            <person name="Dodds P.N."/>
            <person name="Schein J.E."/>
            <person name="Zhong S."/>
            <person name="Hamelin R.C."/>
            <person name="Grigoriev I.V."/>
            <person name="Szabo L.J."/>
            <person name="Martin F."/>
        </authorList>
    </citation>
    <scope>NUCLEOTIDE SEQUENCE [LARGE SCALE GENOMIC DNA]</scope>
    <source>
        <strain evidence="3">98AG31 / pathotype 3-4-7</strain>
    </source>
</reference>
<dbReference type="STRING" id="747676.F4R839"/>
<name>F4R839_MELLP</name>
<accession>F4R839</accession>
<protein>
    <submittedName>
        <fullName evidence="2">Family 48 glycosyltransferase</fullName>
    </submittedName>
</protein>
<dbReference type="eggNOG" id="KOG0916">
    <property type="taxonomic scope" value="Eukaryota"/>
</dbReference>
<dbReference type="OrthoDB" id="1880850at2759"/>